<dbReference type="InterPro" id="IPR036402">
    <property type="entry name" value="EF-Ts_dimer_sf"/>
</dbReference>
<dbReference type="PROSITE" id="PS01127">
    <property type="entry name" value="EF_TS_2"/>
    <property type="match status" value="1"/>
</dbReference>
<dbReference type="Pfam" id="PF00889">
    <property type="entry name" value="EF_TS"/>
    <property type="match status" value="1"/>
</dbReference>
<dbReference type="EMBL" id="PDKU01000002">
    <property type="protein sequence ID" value="PPI86621.1"/>
    <property type="molecule type" value="Genomic_DNA"/>
</dbReference>
<keyword evidence="5 6" id="KW-0648">Protein biosynthesis</keyword>
<dbReference type="SUPFAM" id="SSF54713">
    <property type="entry name" value="Elongation factor Ts (EF-Ts), dimerisation domain"/>
    <property type="match status" value="1"/>
</dbReference>
<dbReference type="PANTHER" id="PTHR11741:SF0">
    <property type="entry name" value="ELONGATION FACTOR TS, MITOCHONDRIAL"/>
    <property type="match status" value="1"/>
</dbReference>
<keyword evidence="3 6" id="KW-0963">Cytoplasm</keyword>
<dbReference type="FunFam" id="1.10.8.10:FF:000001">
    <property type="entry name" value="Elongation factor Ts"/>
    <property type="match status" value="1"/>
</dbReference>
<comment type="similarity">
    <text evidence="1 6 7">Belongs to the EF-Ts family.</text>
</comment>
<dbReference type="Gene3D" id="1.10.286.20">
    <property type="match status" value="1"/>
</dbReference>
<dbReference type="InterPro" id="IPR018101">
    <property type="entry name" value="Transl_elong_Ts_CS"/>
</dbReference>
<dbReference type="HAMAP" id="MF_00050">
    <property type="entry name" value="EF_Ts"/>
    <property type="match status" value="1"/>
</dbReference>
<proteinExistence type="inferred from homology"/>
<evidence type="ECO:0000256" key="6">
    <source>
        <dbReference type="HAMAP-Rule" id="MF_00050"/>
    </source>
</evidence>
<evidence type="ECO:0000313" key="11">
    <source>
        <dbReference type="Proteomes" id="UP000296144"/>
    </source>
</evidence>
<evidence type="ECO:0000256" key="8">
    <source>
        <dbReference type="RuleBase" id="RU000643"/>
    </source>
</evidence>
<keyword evidence="4 6" id="KW-0251">Elongation factor</keyword>
<dbReference type="RefSeq" id="WP_136130197.1">
    <property type="nucleotide sequence ID" value="NZ_PDKU01000002.1"/>
</dbReference>
<comment type="function">
    <text evidence="6 7">Associates with the EF-Tu.GDP complex and induces the exchange of GDP to GTP. It remains bound to the aminoacyl-tRNA.EF-Tu.GTP complex up to the GTP hydrolysis stage on the ribosome.</text>
</comment>
<accession>A0A2P5SWC5</accession>
<dbReference type="NCBIfam" id="TIGR00116">
    <property type="entry name" value="tsf"/>
    <property type="match status" value="1"/>
</dbReference>
<dbReference type="GO" id="GO:0005737">
    <property type="term" value="C:cytoplasm"/>
    <property type="evidence" value="ECO:0007669"/>
    <property type="project" value="UniProtKB-SubCell"/>
</dbReference>
<evidence type="ECO:0000256" key="3">
    <source>
        <dbReference type="ARBA" id="ARBA00022490"/>
    </source>
</evidence>
<evidence type="ECO:0000259" key="9">
    <source>
        <dbReference type="Pfam" id="PF00889"/>
    </source>
</evidence>
<name>A0A2P5SWC5_9GAMM</name>
<dbReference type="PANTHER" id="PTHR11741">
    <property type="entry name" value="ELONGATION FACTOR TS"/>
    <property type="match status" value="1"/>
</dbReference>
<feature type="region of interest" description="Involved in Mg(2+) ion dislocation from EF-Tu" evidence="6">
    <location>
        <begin position="80"/>
        <end position="83"/>
    </location>
</feature>
<dbReference type="PROSITE" id="PS01126">
    <property type="entry name" value="EF_TS_1"/>
    <property type="match status" value="1"/>
</dbReference>
<feature type="domain" description="Translation elongation factor EFTs/EF1B dimerisation" evidence="9">
    <location>
        <begin position="71"/>
        <end position="263"/>
    </location>
</feature>
<protein>
    <recommendedName>
        <fullName evidence="2 6">Elongation factor Ts</fullName>
        <shortName evidence="6">EF-Ts</shortName>
    </recommendedName>
</protein>
<dbReference type="CDD" id="cd14275">
    <property type="entry name" value="UBA_EF-Ts"/>
    <property type="match status" value="1"/>
</dbReference>
<evidence type="ECO:0000256" key="2">
    <source>
        <dbReference type="ARBA" id="ARBA00016956"/>
    </source>
</evidence>
<dbReference type="SUPFAM" id="SSF46934">
    <property type="entry name" value="UBA-like"/>
    <property type="match status" value="1"/>
</dbReference>
<dbReference type="Gene3D" id="3.30.479.20">
    <property type="entry name" value="Elongation factor Ts, dimerisation domain"/>
    <property type="match status" value="2"/>
</dbReference>
<evidence type="ECO:0000256" key="5">
    <source>
        <dbReference type="ARBA" id="ARBA00022917"/>
    </source>
</evidence>
<keyword evidence="11" id="KW-1185">Reference proteome</keyword>
<dbReference type="AlphaFoldDB" id="A0A2P5SWC5"/>
<evidence type="ECO:0000256" key="1">
    <source>
        <dbReference type="ARBA" id="ARBA00005532"/>
    </source>
</evidence>
<dbReference type="GO" id="GO:0003746">
    <property type="term" value="F:translation elongation factor activity"/>
    <property type="evidence" value="ECO:0007669"/>
    <property type="project" value="UniProtKB-UniRule"/>
</dbReference>
<dbReference type="InterPro" id="IPR014039">
    <property type="entry name" value="Transl_elong_EFTs/EF1B_dimer"/>
</dbReference>
<comment type="caution">
    <text evidence="10">The sequence shown here is derived from an EMBL/GenBank/DDBJ whole genome shotgun (WGS) entry which is preliminary data.</text>
</comment>
<evidence type="ECO:0000256" key="7">
    <source>
        <dbReference type="RuleBase" id="RU000642"/>
    </source>
</evidence>
<comment type="subcellular location">
    <subcellularLocation>
        <location evidence="6 8">Cytoplasm</location>
    </subcellularLocation>
</comment>
<gene>
    <name evidence="6 10" type="primary">tsf</name>
    <name evidence="10" type="ORF">CRV10_02145</name>
</gene>
<dbReference type="Gene3D" id="1.10.8.10">
    <property type="entry name" value="DNA helicase RuvA subunit, C-terminal domain"/>
    <property type="match status" value="1"/>
</dbReference>
<dbReference type="Proteomes" id="UP000296144">
    <property type="component" value="Unassembled WGS sequence"/>
</dbReference>
<dbReference type="InterPro" id="IPR001816">
    <property type="entry name" value="Transl_elong_EFTs/EF1B"/>
</dbReference>
<dbReference type="OrthoDB" id="9808348at2"/>
<dbReference type="InterPro" id="IPR009060">
    <property type="entry name" value="UBA-like_sf"/>
</dbReference>
<evidence type="ECO:0000313" key="10">
    <source>
        <dbReference type="EMBL" id="PPI86621.1"/>
    </source>
</evidence>
<evidence type="ECO:0000256" key="4">
    <source>
        <dbReference type="ARBA" id="ARBA00022768"/>
    </source>
</evidence>
<organism evidence="10 11">
    <name type="scientific">Candidatus Pantoea edessiphila</name>
    <dbReference type="NCBI Taxonomy" id="2044610"/>
    <lineage>
        <taxon>Bacteria</taxon>
        <taxon>Pseudomonadati</taxon>
        <taxon>Pseudomonadota</taxon>
        <taxon>Gammaproteobacteria</taxon>
        <taxon>Enterobacterales</taxon>
        <taxon>Erwiniaceae</taxon>
        <taxon>Pantoea</taxon>
    </lineage>
</organism>
<sequence length="265" mass="29523">MVDINAALIKKLRECTGVGIMECKKALIEANGNINLAIENMRKSNAIKALKKVNNVAINGIIRVNIFDDHGVILEINCETDFVTQNICFLNFTDKLINALKVNPTIDLINLRTQFEEDRIALVAQLGENIQINRLGILKGNTLSLYLHRNRIGVLVSGLNIDKLLLKNIAMHIAASKPLFIKPDNIPENILIKEREIQMAIAVKSSKSLAIAKQIVEGRMGKFINSISLTGQVFVIDPSKTVSQILREQNADIIEFIRFEVGEQT</sequence>
<reference evidence="10 11" key="1">
    <citation type="journal article" date="2018" name="Genome Biol. Evol.">
        <title>Cladogenesis and Genomic Streamlining in Extracellular Endosymbionts of Tropical Stink Bugs.</title>
        <authorList>
            <person name="Otero-Bravo A."/>
            <person name="Goffredi S."/>
            <person name="Sabree Z.L."/>
        </authorList>
    </citation>
    <scope>NUCLEOTIDE SEQUENCE [LARGE SCALE GENOMIC DNA]</scope>
    <source>
        <strain evidence="10 11">SoEL</strain>
    </source>
</reference>